<name>A0ABW9QT69_9ACTN</name>
<dbReference type="PROSITE" id="PS50943">
    <property type="entry name" value="HTH_CROC1"/>
    <property type="match status" value="1"/>
</dbReference>
<dbReference type="InterPro" id="IPR001387">
    <property type="entry name" value="Cro/C1-type_HTH"/>
</dbReference>
<dbReference type="SMART" id="SM00530">
    <property type="entry name" value="HTH_XRE"/>
    <property type="match status" value="1"/>
</dbReference>
<feature type="domain" description="HTH cro/C1-type" evidence="1">
    <location>
        <begin position="58"/>
        <end position="112"/>
    </location>
</feature>
<organism evidence="2 3">
    <name type="scientific">Acidiferrimicrobium australe</name>
    <dbReference type="NCBI Taxonomy" id="2664430"/>
    <lineage>
        <taxon>Bacteria</taxon>
        <taxon>Bacillati</taxon>
        <taxon>Actinomycetota</taxon>
        <taxon>Acidimicrobiia</taxon>
        <taxon>Acidimicrobiales</taxon>
        <taxon>Acidimicrobiaceae</taxon>
        <taxon>Acidiferrimicrobium</taxon>
    </lineage>
</organism>
<dbReference type="EMBL" id="WJHE01000426">
    <property type="protein sequence ID" value="MST32898.1"/>
    <property type="molecule type" value="Genomic_DNA"/>
</dbReference>
<accession>A0ABW9QT69</accession>
<dbReference type="SUPFAM" id="SSF47413">
    <property type="entry name" value="lambda repressor-like DNA-binding domains"/>
    <property type="match status" value="1"/>
</dbReference>
<keyword evidence="3" id="KW-1185">Reference proteome</keyword>
<gene>
    <name evidence="2" type="ORF">GHK86_09225</name>
</gene>
<dbReference type="CDD" id="cd00093">
    <property type="entry name" value="HTH_XRE"/>
    <property type="match status" value="1"/>
</dbReference>
<evidence type="ECO:0000313" key="2">
    <source>
        <dbReference type="EMBL" id="MST32898.1"/>
    </source>
</evidence>
<protein>
    <submittedName>
        <fullName evidence="2">Helix-turn-helix domain-containing protein</fullName>
    </submittedName>
</protein>
<reference evidence="2 3" key="1">
    <citation type="submission" date="2019-11" db="EMBL/GenBank/DDBJ databases">
        <title>Acidiferrimicrobium australis gen. nov., sp. nov., an acidophilic and obligately heterotrophic, member of the Actinobacteria that catalyses dissimilatory oxido- reduction of iron isolated from metal-rich acidic water in Chile.</title>
        <authorList>
            <person name="Gonzalez D."/>
            <person name="Huber K."/>
            <person name="Hedrich S."/>
            <person name="Rojas-Villalobos C."/>
            <person name="Quatrini R."/>
            <person name="Dinamarca M.A."/>
            <person name="Schwarz A."/>
            <person name="Canales C."/>
            <person name="Nancucheo I."/>
        </authorList>
    </citation>
    <scope>NUCLEOTIDE SEQUENCE [LARGE SCALE GENOMIC DNA]</scope>
    <source>
        <strain evidence="2 3">USS-CCA1</strain>
    </source>
</reference>
<dbReference type="Gene3D" id="1.10.260.40">
    <property type="entry name" value="lambda repressor-like DNA-binding domains"/>
    <property type="match status" value="1"/>
</dbReference>
<sequence length="135" mass="14792">MTAEPTDDEVELAKWDTDVAPDQWARDREWAHPSPEFGPALAEARRQTEAAHAIVTSLAALRRAAGLNQTELAERWGHTQSFVSRVERDPAGVEMATLVGYVEALGGRLTVTVEAGDHIFYEDLVVGRQPSSPGR</sequence>
<evidence type="ECO:0000313" key="3">
    <source>
        <dbReference type="Proteomes" id="UP000437736"/>
    </source>
</evidence>
<dbReference type="Proteomes" id="UP000437736">
    <property type="component" value="Unassembled WGS sequence"/>
</dbReference>
<dbReference type="InterPro" id="IPR010982">
    <property type="entry name" value="Lambda_DNA-bd_dom_sf"/>
</dbReference>
<dbReference type="Pfam" id="PF01381">
    <property type="entry name" value="HTH_3"/>
    <property type="match status" value="1"/>
</dbReference>
<evidence type="ECO:0000259" key="1">
    <source>
        <dbReference type="PROSITE" id="PS50943"/>
    </source>
</evidence>
<proteinExistence type="predicted"/>
<comment type="caution">
    <text evidence="2">The sequence shown here is derived from an EMBL/GenBank/DDBJ whole genome shotgun (WGS) entry which is preliminary data.</text>
</comment>